<keyword evidence="3 5" id="KW-0378">Hydrolase</keyword>
<dbReference type="Pfam" id="PF00082">
    <property type="entry name" value="Peptidase_S8"/>
    <property type="match status" value="1"/>
</dbReference>
<evidence type="ECO:0000256" key="1">
    <source>
        <dbReference type="ARBA" id="ARBA00011073"/>
    </source>
</evidence>
<dbReference type="PANTHER" id="PTHR43806:SF11">
    <property type="entry name" value="CEREVISIN-RELATED"/>
    <property type="match status" value="1"/>
</dbReference>
<feature type="active site" description="Charge relay system" evidence="5">
    <location>
        <position position="196"/>
    </location>
</feature>
<feature type="active site" description="Charge relay system" evidence="5">
    <location>
        <position position="151"/>
    </location>
</feature>
<dbReference type="InterPro" id="IPR023827">
    <property type="entry name" value="Peptidase_S8_Asp-AS"/>
</dbReference>
<dbReference type="GO" id="GO:0004252">
    <property type="term" value="F:serine-type endopeptidase activity"/>
    <property type="evidence" value="ECO:0007669"/>
    <property type="project" value="UniProtKB-UniRule"/>
</dbReference>
<dbReference type="RefSeq" id="WP_000725320.1">
    <property type="nucleotide sequence ID" value="NZ_BAABRD010000001.1"/>
</dbReference>
<dbReference type="InterPro" id="IPR008357">
    <property type="entry name" value="Lanit_process"/>
</dbReference>
<protein>
    <submittedName>
        <fullName evidence="8">Epidermin leader peptide processing serine protease EpiP</fullName>
        <ecNumber evidence="8">3.4.21.-</ecNumber>
    </submittedName>
    <submittedName>
        <fullName evidence="7">S8 family serine peptidase</fullName>
    </submittedName>
</protein>
<gene>
    <name evidence="8" type="primary">epiP_2</name>
    <name evidence="7" type="ORF">G0X02_04380</name>
    <name evidence="8" type="ORF">NCTC7972_01875</name>
</gene>
<keyword evidence="4 5" id="KW-0720">Serine protease</keyword>
<evidence type="ECO:0000256" key="2">
    <source>
        <dbReference type="ARBA" id="ARBA00022670"/>
    </source>
</evidence>
<evidence type="ECO:0000256" key="3">
    <source>
        <dbReference type="ARBA" id="ARBA00022801"/>
    </source>
</evidence>
<accession>A0A6G4ITJ6</accession>
<name>A0A6G4ITJ6_STAAU</name>
<reference evidence="7" key="2">
    <citation type="submission" date="2020-02" db="EMBL/GenBank/DDBJ databases">
        <title>Novel Insights Into The Classification of Staphylococcal Beta-Lactamases In Relation To The Cefazolin Inoculum Effect.</title>
        <authorList>
            <person name="Carvajal L.P."/>
            <person name="Rincon S."/>
            <person name="Echeverri A."/>
            <person name="Porras J."/>
            <person name="Rios R."/>
            <person name="Ordonez K."/>
            <person name="Seas C."/>
            <person name="Gomez-Villegas S."/>
            <person name="Diaz L."/>
            <person name="Arias C.A."/>
            <person name="Reyes J."/>
        </authorList>
    </citation>
    <scope>NUCLEOTIDE SEQUENCE</scope>
    <source>
        <strain evidence="7">UCL372</strain>
    </source>
</reference>
<proteinExistence type="inferred from homology"/>
<dbReference type="PROSITE" id="PS00136">
    <property type="entry name" value="SUBTILASE_ASP"/>
    <property type="match status" value="1"/>
</dbReference>
<sequence>MKKIVYSLIILLFLSIISMSTLSKVQASEDELMIYILTKKNIQEKEFKKEIEGYTNTNVIYEVPEIGLYQVRGSQRELESIIEHSKIIKNHTLNTKKNPDKTQIDYQTDTNQNSIISEKKDLQWDISRLTSNGKSFITKSNIHNTTVAIIDSGVGNHPDLKNAVNIRKNLVPKGGNNGKEKLETGDISFHTDFLGHGTMLAGQMAADGLSKGLYPGLKINSYRVFGSESAESIWVIKGIIEAAKDDSDVINLSLIEYVSRGDTINKDGKIDYTNKIKYEAYERAVNYAKSRGSFLVTAIGNQSLNLKDKEQIYNYWKKKNPSLVTNSQIYAVPASFQNVISVGSINHQNTISNFSNHNSADIYTYGGDNRLVEDIGTEKYFSNRMFEKEWILALSPQGGYTYTFGTSLSAAKVSAIAAATIDKNNYKNRPDLTQRDLYNMTSGNKERLLLKLQ</sequence>
<dbReference type="SUPFAM" id="SSF52743">
    <property type="entry name" value="Subtilisin-like"/>
    <property type="match status" value="1"/>
</dbReference>
<dbReference type="Gene3D" id="3.40.50.200">
    <property type="entry name" value="Peptidase S8/S53 domain"/>
    <property type="match status" value="1"/>
</dbReference>
<dbReference type="PANTHER" id="PTHR43806">
    <property type="entry name" value="PEPTIDASE S8"/>
    <property type="match status" value="1"/>
</dbReference>
<dbReference type="AlphaFoldDB" id="A0A6G4ITJ6"/>
<dbReference type="EMBL" id="UHAI01000002">
    <property type="protein sequence ID" value="SUK18332.1"/>
    <property type="molecule type" value="Genomic_DNA"/>
</dbReference>
<evidence type="ECO:0000256" key="5">
    <source>
        <dbReference type="PROSITE-ProRule" id="PRU01240"/>
    </source>
</evidence>
<comment type="similarity">
    <text evidence="1 5">Belongs to the peptidase S8 family.</text>
</comment>
<evidence type="ECO:0000313" key="8">
    <source>
        <dbReference type="EMBL" id="SUK18332.1"/>
    </source>
</evidence>
<dbReference type="GO" id="GO:0006508">
    <property type="term" value="P:proteolysis"/>
    <property type="evidence" value="ECO:0007669"/>
    <property type="project" value="UniProtKB-KW"/>
</dbReference>
<evidence type="ECO:0000259" key="6">
    <source>
        <dbReference type="Pfam" id="PF00082"/>
    </source>
</evidence>
<dbReference type="PROSITE" id="PS51892">
    <property type="entry name" value="SUBTILASE"/>
    <property type="match status" value="1"/>
</dbReference>
<evidence type="ECO:0000256" key="4">
    <source>
        <dbReference type="ARBA" id="ARBA00022825"/>
    </source>
</evidence>
<comment type="caution">
    <text evidence="7">The sequence shown here is derived from an EMBL/GenBank/DDBJ whole genome shotgun (WGS) entry which is preliminary data.</text>
</comment>
<evidence type="ECO:0000313" key="7">
    <source>
        <dbReference type="EMBL" id="NFV99318.1"/>
    </source>
</evidence>
<dbReference type="Proteomes" id="UP000254224">
    <property type="component" value="Unassembled WGS sequence"/>
</dbReference>
<dbReference type="InterPro" id="IPR036852">
    <property type="entry name" value="Peptidase_S8/S53_dom_sf"/>
</dbReference>
<dbReference type="PRINTS" id="PR01779">
    <property type="entry name" value="LANTIPROCESS"/>
</dbReference>
<keyword evidence="2 5" id="KW-0645">Protease</keyword>
<dbReference type="PRINTS" id="PR00723">
    <property type="entry name" value="SUBTILISIN"/>
</dbReference>
<feature type="active site" description="Charge relay system" evidence="5">
    <location>
        <position position="407"/>
    </location>
</feature>
<reference evidence="8 9" key="1">
    <citation type="submission" date="2018-06" db="EMBL/GenBank/DDBJ databases">
        <authorList>
            <consortium name="Pathogen Informatics"/>
            <person name="Doyle S."/>
        </authorList>
    </citation>
    <scope>NUCLEOTIDE SEQUENCE [LARGE SCALE GENOMIC DNA]</scope>
    <source>
        <strain evidence="8 9">NCTC7972</strain>
    </source>
</reference>
<feature type="domain" description="Peptidase S8/S53" evidence="6">
    <location>
        <begin position="144"/>
        <end position="437"/>
    </location>
</feature>
<dbReference type="InterPro" id="IPR050131">
    <property type="entry name" value="Peptidase_S8_subtilisin-like"/>
</dbReference>
<dbReference type="EMBL" id="JAAJQV010000054">
    <property type="protein sequence ID" value="NFV99318.1"/>
    <property type="molecule type" value="Genomic_DNA"/>
</dbReference>
<dbReference type="InterPro" id="IPR000209">
    <property type="entry name" value="Peptidase_S8/S53_dom"/>
</dbReference>
<dbReference type="InterPro" id="IPR015500">
    <property type="entry name" value="Peptidase_S8_subtilisin-rel"/>
</dbReference>
<organism evidence="7">
    <name type="scientific">Staphylococcus aureus</name>
    <dbReference type="NCBI Taxonomy" id="1280"/>
    <lineage>
        <taxon>Bacteria</taxon>
        <taxon>Bacillati</taxon>
        <taxon>Bacillota</taxon>
        <taxon>Bacilli</taxon>
        <taxon>Bacillales</taxon>
        <taxon>Staphylococcaceae</taxon>
        <taxon>Staphylococcus</taxon>
    </lineage>
</organism>
<evidence type="ECO:0000313" key="9">
    <source>
        <dbReference type="Proteomes" id="UP000254224"/>
    </source>
</evidence>
<dbReference type="EC" id="3.4.21.-" evidence="8"/>